<dbReference type="InterPro" id="IPR046818">
    <property type="entry name" value="MmeI_C"/>
</dbReference>
<dbReference type="Pfam" id="PF20467">
    <property type="entry name" value="MmeI_C"/>
    <property type="match status" value="1"/>
</dbReference>
<protein>
    <recommendedName>
        <fullName evidence="1">site-specific DNA-methyltransferase (adenine-specific)</fullName>
        <ecNumber evidence="1">2.1.1.72</ecNumber>
    </recommendedName>
</protein>
<evidence type="ECO:0000259" key="6">
    <source>
        <dbReference type="Pfam" id="PF20465"/>
    </source>
</evidence>
<feature type="domain" description="MmeI-like N-terminal" evidence="5">
    <location>
        <begin position="17"/>
        <end position="156"/>
    </location>
</feature>
<dbReference type="InterPro" id="IPR046819">
    <property type="entry name" value="MmeI_hel"/>
</dbReference>
<dbReference type="EMBL" id="BATM01000038">
    <property type="protein sequence ID" value="GAD80632.1"/>
    <property type="molecule type" value="Genomic_DNA"/>
</dbReference>
<evidence type="ECO:0000259" key="7">
    <source>
        <dbReference type="Pfam" id="PF20466"/>
    </source>
</evidence>
<dbReference type="InterPro" id="IPR046817">
    <property type="entry name" value="MmeI_N"/>
</dbReference>
<keyword evidence="3" id="KW-0808">Transferase</keyword>
<feature type="domain" description="MmeI-like DNA-methyltransferase" evidence="9">
    <location>
        <begin position="333"/>
        <end position="592"/>
    </location>
</feature>
<dbReference type="OrthoDB" id="9782445at2"/>
<dbReference type="PANTHER" id="PTHR33841:SF1">
    <property type="entry name" value="DNA METHYLTRANSFERASE A"/>
    <property type="match status" value="1"/>
</dbReference>
<dbReference type="InterPro" id="IPR050953">
    <property type="entry name" value="N4_N6_ade-DNA_methylase"/>
</dbReference>
<feature type="domain" description="MmeI-like target recognition" evidence="7">
    <location>
        <begin position="612"/>
        <end position="817"/>
    </location>
</feature>
<dbReference type="InterPro" id="IPR046816">
    <property type="entry name" value="MmeI_Mtase"/>
</dbReference>
<dbReference type="Pfam" id="PF20464">
    <property type="entry name" value="MmeI_N"/>
    <property type="match status" value="1"/>
</dbReference>
<evidence type="ECO:0000259" key="9">
    <source>
        <dbReference type="Pfam" id="PF20473"/>
    </source>
</evidence>
<dbReference type="Gene3D" id="3.40.50.150">
    <property type="entry name" value="Vaccinia Virus protein VP39"/>
    <property type="match status" value="1"/>
</dbReference>
<keyword evidence="2" id="KW-0489">Methyltransferase</keyword>
<evidence type="ECO:0000313" key="11">
    <source>
        <dbReference type="Proteomes" id="UP000016562"/>
    </source>
</evidence>
<dbReference type="PANTHER" id="PTHR33841">
    <property type="entry name" value="DNA METHYLTRANSFERASE YEEA-RELATED"/>
    <property type="match status" value="1"/>
</dbReference>
<dbReference type="InterPro" id="IPR046820">
    <property type="entry name" value="MmeI_TRD"/>
</dbReference>
<evidence type="ECO:0000256" key="4">
    <source>
        <dbReference type="ARBA" id="ARBA00047942"/>
    </source>
</evidence>
<dbReference type="GO" id="GO:0009007">
    <property type="term" value="F:site-specific DNA-methyltransferase (adenine-specific) activity"/>
    <property type="evidence" value="ECO:0007669"/>
    <property type="project" value="UniProtKB-EC"/>
</dbReference>
<evidence type="ECO:0000313" key="10">
    <source>
        <dbReference type="EMBL" id="GAD80632.1"/>
    </source>
</evidence>
<dbReference type="EC" id="2.1.1.72" evidence="1"/>
<feature type="domain" description="MmeI-like helicase spacer" evidence="6">
    <location>
        <begin position="168"/>
        <end position="247"/>
    </location>
</feature>
<accession>U3B5C2</accession>
<evidence type="ECO:0000256" key="3">
    <source>
        <dbReference type="ARBA" id="ARBA00022679"/>
    </source>
</evidence>
<feature type="domain" description="MmeI-like C-terminal" evidence="8">
    <location>
        <begin position="822"/>
        <end position="900"/>
    </location>
</feature>
<name>U3B5C2_9VIBR</name>
<proteinExistence type="predicted"/>
<comment type="caution">
    <text evidence="10">The sequence shown here is derived from an EMBL/GenBank/DDBJ whole genome shotgun (WGS) entry which is preliminary data.</text>
</comment>
<organism evidence="10 11">
    <name type="scientific">Vibrio ezurae NBRC 102218</name>
    <dbReference type="NCBI Taxonomy" id="1219080"/>
    <lineage>
        <taxon>Bacteria</taxon>
        <taxon>Pseudomonadati</taxon>
        <taxon>Pseudomonadota</taxon>
        <taxon>Gammaproteobacteria</taxon>
        <taxon>Vibrionales</taxon>
        <taxon>Vibrionaceae</taxon>
        <taxon>Vibrio</taxon>
    </lineage>
</organism>
<dbReference type="Pfam" id="PF20466">
    <property type="entry name" value="MmeI_TRD"/>
    <property type="match status" value="1"/>
</dbReference>
<evidence type="ECO:0000259" key="5">
    <source>
        <dbReference type="Pfam" id="PF20464"/>
    </source>
</evidence>
<keyword evidence="11" id="KW-1185">Reference proteome</keyword>
<dbReference type="STRING" id="1219080.VEZ01S_38_00210"/>
<dbReference type="Proteomes" id="UP000016562">
    <property type="component" value="Unassembled WGS sequence"/>
</dbReference>
<evidence type="ECO:0000256" key="2">
    <source>
        <dbReference type="ARBA" id="ARBA00022603"/>
    </source>
</evidence>
<dbReference type="AlphaFoldDB" id="U3B5C2"/>
<dbReference type="Pfam" id="PF20473">
    <property type="entry name" value="MmeI_Mtase"/>
    <property type="match status" value="1"/>
</dbReference>
<dbReference type="SUPFAM" id="SSF53335">
    <property type="entry name" value="S-adenosyl-L-methionine-dependent methyltransferases"/>
    <property type="match status" value="1"/>
</dbReference>
<dbReference type="RefSeq" id="WP_021714335.1">
    <property type="nucleotide sequence ID" value="NZ_BATM01000038.1"/>
</dbReference>
<sequence length="904" mass="101479">MAKITYTEVQDNLKTLSENITPQTYAFDFVQAFGIPKATLTKLKKTSPDGREVIHKGGAMVRVVDGDPIDALVRLKNEKSLKTNRIRILMVTNLETAIAFDTKVNETMPTLPLENLHEEFEFFLPLAGMERASLASESVADAKAAEKMAKLFDILKAYNGTSTDEELHAMNVFLARLLFCFFAEDTGIFGKNQFTQLTADVTQKDGSDMHSILAEVFSILDLAPHEPGRDNHSNLIKSLPYVNGGLFAESLPVPKFNLRARSALIECGALDWSKINPDIFGSMIQAVVDVKQRANMGMHYTSVENIMKVISPLFLEKLHDAHQKVLESGFNAARKVTELKALCSRLSKIKIGDMACGSGNFLIIAYRELRLLEMEILKSIRELEGNSNQMALGFGSPQCGISVGQFYGIELDEFCCQIAELSLWLVEHQMNQQFNEEFGSSEAVLPLKSYNNLHAGNALRIDWNSVMPNEGEVYIVGNPPFLGSSMQSKEQKEDMKHILSKLPKYKKLDFVTCWFYLAGQYIRNTSAEFALVSTNSICQGSQTGSLWPSILQNNIEISFAHTSFKWTNNAKNKAAVICVIVGLRTLSSEDKLLITENIVSVVKNISPYLANSESIIVDGSWKALNSFPMIEYGNKPTDGGNLILNDDERNEIFNNEPFAKRFLREYIGSAELINGKRRWCLWLHETDLEQLEKNIVIKARLDKVRKMRLDSTKAATRDFAKEPNKFEFASYSSKRGTGLFIPRVSSETRNYIPMDFRGNDTVASDSNFVVYDAPRYLLALLSNKMHTLWVATVGGRLKTDYRYSNTLCYNTFPVPDLANSDIDKLEAFANQIIRERIMSGDTLATLCVRSKMPASLLKVHSELDAFMDSLYQKASGRSKPLETDADRLEVLFKLYTEMKAKAGK</sequence>
<dbReference type="InterPro" id="IPR029063">
    <property type="entry name" value="SAM-dependent_MTases_sf"/>
</dbReference>
<comment type="catalytic activity">
    <reaction evidence="4">
        <text>a 2'-deoxyadenosine in DNA + S-adenosyl-L-methionine = an N(6)-methyl-2'-deoxyadenosine in DNA + S-adenosyl-L-homocysteine + H(+)</text>
        <dbReference type="Rhea" id="RHEA:15197"/>
        <dbReference type="Rhea" id="RHEA-COMP:12418"/>
        <dbReference type="Rhea" id="RHEA-COMP:12419"/>
        <dbReference type="ChEBI" id="CHEBI:15378"/>
        <dbReference type="ChEBI" id="CHEBI:57856"/>
        <dbReference type="ChEBI" id="CHEBI:59789"/>
        <dbReference type="ChEBI" id="CHEBI:90615"/>
        <dbReference type="ChEBI" id="CHEBI:90616"/>
        <dbReference type="EC" id="2.1.1.72"/>
    </reaction>
</comment>
<reference evidence="10 11" key="1">
    <citation type="submission" date="2013-09" db="EMBL/GenBank/DDBJ databases">
        <title>Whole genome shotgun sequence of Vibrio ezurae NBRC 102218.</title>
        <authorList>
            <person name="Yoshida I."/>
            <person name="Hosoyama A."/>
            <person name="Numata M."/>
            <person name="Hashimoto M."/>
            <person name="Hosoyama Y."/>
            <person name="Tsuchikane K."/>
            <person name="Noguchi M."/>
            <person name="Hirakata S."/>
            <person name="Ichikawa N."/>
            <person name="Ohji S."/>
            <person name="Yamazoe A."/>
            <person name="Fujita N."/>
        </authorList>
    </citation>
    <scope>NUCLEOTIDE SEQUENCE [LARGE SCALE GENOMIC DNA]</scope>
    <source>
        <strain evidence="10 11">NBRC 102218</strain>
    </source>
</reference>
<gene>
    <name evidence="10" type="ORF">VEZ01S_38_00210</name>
</gene>
<dbReference type="GO" id="GO:0032259">
    <property type="term" value="P:methylation"/>
    <property type="evidence" value="ECO:0007669"/>
    <property type="project" value="UniProtKB-KW"/>
</dbReference>
<evidence type="ECO:0000256" key="1">
    <source>
        <dbReference type="ARBA" id="ARBA00011900"/>
    </source>
</evidence>
<dbReference type="eggNOG" id="COG1002">
    <property type="taxonomic scope" value="Bacteria"/>
</dbReference>
<evidence type="ECO:0000259" key="8">
    <source>
        <dbReference type="Pfam" id="PF20467"/>
    </source>
</evidence>
<dbReference type="Pfam" id="PF20465">
    <property type="entry name" value="MmeI_hel"/>
    <property type="match status" value="1"/>
</dbReference>